<organism evidence="1 2">
    <name type="scientific">Nelumbo nucifera</name>
    <name type="common">Sacred lotus</name>
    <dbReference type="NCBI Taxonomy" id="4432"/>
    <lineage>
        <taxon>Eukaryota</taxon>
        <taxon>Viridiplantae</taxon>
        <taxon>Streptophyta</taxon>
        <taxon>Embryophyta</taxon>
        <taxon>Tracheophyta</taxon>
        <taxon>Spermatophyta</taxon>
        <taxon>Magnoliopsida</taxon>
        <taxon>Proteales</taxon>
        <taxon>Nelumbonaceae</taxon>
        <taxon>Nelumbo</taxon>
    </lineage>
</organism>
<dbReference type="EMBL" id="DUZY01000001">
    <property type="protein sequence ID" value="DAD24141.1"/>
    <property type="molecule type" value="Genomic_DNA"/>
</dbReference>
<gene>
    <name evidence="1" type="ORF">HUJ06_025604</name>
</gene>
<dbReference type="Proteomes" id="UP000607653">
    <property type="component" value="Unassembled WGS sequence"/>
</dbReference>
<evidence type="ECO:0000313" key="1">
    <source>
        <dbReference type="EMBL" id="DAD24141.1"/>
    </source>
</evidence>
<protein>
    <submittedName>
        <fullName evidence="1">Uncharacterized protein</fullName>
    </submittedName>
</protein>
<accession>A0A822XY55</accession>
<comment type="caution">
    <text evidence="1">The sequence shown here is derived from an EMBL/GenBank/DDBJ whole genome shotgun (WGS) entry which is preliminary data.</text>
</comment>
<sequence>MTELLIVASTASVALVTVGPLIMTFRTQDSLQWLELLIAYDGS</sequence>
<evidence type="ECO:0000313" key="2">
    <source>
        <dbReference type="Proteomes" id="UP000607653"/>
    </source>
</evidence>
<name>A0A822XY55_NELNU</name>
<dbReference type="AlphaFoldDB" id="A0A822XY55"/>
<proteinExistence type="predicted"/>
<keyword evidence="2" id="KW-1185">Reference proteome</keyword>
<reference evidence="1 2" key="1">
    <citation type="journal article" date="2020" name="Mol. Biol. Evol.">
        <title>Distinct Expression and Methylation Patterns for Genes with Different Fates following a Single Whole-Genome Duplication in Flowering Plants.</title>
        <authorList>
            <person name="Shi T."/>
            <person name="Rahmani R.S."/>
            <person name="Gugger P.F."/>
            <person name="Wang M."/>
            <person name="Li H."/>
            <person name="Zhang Y."/>
            <person name="Li Z."/>
            <person name="Wang Q."/>
            <person name="Van de Peer Y."/>
            <person name="Marchal K."/>
            <person name="Chen J."/>
        </authorList>
    </citation>
    <scope>NUCLEOTIDE SEQUENCE [LARGE SCALE GENOMIC DNA]</scope>
    <source>
        <tissue evidence="1">Leaf</tissue>
    </source>
</reference>